<name>A0AAN6NVX8_9PEZI</name>
<keyword evidence="5" id="KW-1185">Reference proteome</keyword>
<dbReference type="PANTHER" id="PTHR24173:SF74">
    <property type="entry name" value="ANKYRIN REPEAT DOMAIN-CONTAINING PROTEIN 16"/>
    <property type="match status" value="1"/>
</dbReference>
<dbReference type="Gene3D" id="1.25.40.20">
    <property type="entry name" value="Ankyrin repeat-containing domain"/>
    <property type="match status" value="3"/>
</dbReference>
<feature type="repeat" description="ANK" evidence="3">
    <location>
        <begin position="94"/>
        <end position="126"/>
    </location>
</feature>
<dbReference type="PROSITE" id="PS50297">
    <property type="entry name" value="ANK_REP_REGION"/>
    <property type="match status" value="4"/>
</dbReference>
<comment type="caution">
    <text evidence="4">The sequence shown here is derived from an EMBL/GenBank/DDBJ whole genome shotgun (WGS) entry which is preliminary data.</text>
</comment>
<evidence type="ECO:0000256" key="2">
    <source>
        <dbReference type="ARBA" id="ARBA00023043"/>
    </source>
</evidence>
<dbReference type="Pfam" id="PF12796">
    <property type="entry name" value="Ank_2"/>
    <property type="match status" value="1"/>
</dbReference>
<evidence type="ECO:0000313" key="4">
    <source>
        <dbReference type="EMBL" id="KAK3950847.1"/>
    </source>
</evidence>
<organism evidence="4 5">
    <name type="scientific">Pseudoneurospora amorphoporcata</name>
    <dbReference type="NCBI Taxonomy" id="241081"/>
    <lineage>
        <taxon>Eukaryota</taxon>
        <taxon>Fungi</taxon>
        <taxon>Dikarya</taxon>
        <taxon>Ascomycota</taxon>
        <taxon>Pezizomycotina</taxon>
        <taxon>Sordariomycetes</taxon>
        <taxon>Sordariomycetidae</taxon>
        <taxon>Sordariales</taxon>
        <taxon>Sordariaceae</taxon>
        <taxon>Pseudoneurospora</taxon>
    </lineage>
</organism>
<dbReference type="SUPFAM" id="SSF48403">
    <property type="entry name" value="Ankyrin repeat"/>
    <property type="match status" value="1"/>
</dbReference>
<gene>
    <name evidence="4" type="ORF">QBC32DRAFT_216361</name>
</gene>
<dbReference type="InterPro" id="IPR036770">
    <property type="entry name" value="Ankyrin_rpt-contain_sf"/>
</dbReference>
<evidence type="ECO:0000256" key="1">
    <source>
        <dbReference type="ARBA" id="ARBA00022737"/>
    </source>
</evidence>
<dbReference type="PROSITE" id="PS50088">
    <property type="entry name" value="ANK_REPEAT"/>
    <property type="match status" value="4"/>
</dbReference>
<evidence type="ECO:0000256" key="3">
    <source>
        <dbReference type="PROSITE-ProRule" id="PRU00023"/>
    </source>
</evidence>
<dbReference type="Proteomes" id="UP001303222">
    <property type="component" value="Unassembled WGS sequence"/>
</dbReference>
<dbReference type="SMART" id="SM00248">
    <property type="entry name" value="ANK"/>
    <property type="match status" value="5"/>
</dbReference>
<sequence>MVQLFLNRGADINAAVSLRYYDRRCRGKTPLHCAVRSTSWNERTVLLLLDKGADLKAADAKGRTAFHVAVQDSDPQAARLLLENGAELESTFNFGRTALHMASYRGNENMTLMLIDKGANIKATDEWGWTPLHAASGSTRLHSRLKDVIRVLLNSGADIEARDIRGMTPLCTAVSVGQLGLANFLLESKADLMIIFEAFDAIFTRTITSWLSIVAKRDLFLQYEGANALGNLCWWFQRSALIQHPTMSFQILLDQFCRDHVDEIFDLLQHYDYFISVRELALSPPSESQLVIKYVLDKYTLLFQSFTQHGINLGAIEERVWKECGVAVPSYWLYGEDMRFYDFYDAQR</sequence>
<dbReference type="AlphaFoldDB" id="A0AAN6NVX8"/>
<proteinExistence type="predicted"/>
<feature type="repeat" description="ANK" evidence="3">
    <location>
        <begin position="26"/>
        <end position="60"/>
    </location>
</feature>
<keyword evidence="2 3" id="KW-0040">ANK repeat</keyword>
<accession>A0AAN6NVX8</accession>
<evidence type="ECO:0000313" key="5">
    <source>
        <dbReference type="Proteomes" id="UP001303222"/>
    </source>
</evidence>
<dbReference type="Pfam" id="PF00023">
    <property type="entry name" value="Ank"/>
    <property type="match status" value="2"/>
</dbReference>
<dbReference type="EMBL" id="MU859164">
    <property type="protein sequence ID" value="KAK3950847.1"/>
    <property type="molecule type" value="Genomic_DNA"/>
</dbReference>
<keyword evidence="1" id="KW-0677">Repeat</keyword>
<dbReference type="InterPro" id="IPR002110">
    <property type="entry name" value="Ankyrin_rpt"/>
</dbReference>
<dbReference type="PRINTS" id="PR01415">
    <property type="entry name" value="ANKYRIN"/>
</dbReference>
<feature type="repeat" description="ANK" evidence="3">
    <location>
        <begin position="61"/>
        <end position="93"/>
    </location>
</feature>
<reference evidence="4" key="1">
    <citation type="journal article" date="2023" name="Mol. Phylogenet. Evol.">
        <title>Genome-scale phylogeny and comparative genomics of the fungal order Sordariales.</title>
        <authorList>
            <person name="Hensen N."/>
            <person name="Bonometti L."/>
            <person name="Westerberg I."/>
            <person name="Brannstrom I.O."/>
            <person name="Guillou S."/>
            <person name="Cros-Aarteil S."/>
            <person name="Calhoun S."/>
            <person name="Haridas S."/>
            <person name="Kuo A."/>
            <person name="Mondo S."/>
            <person name="Pangilinan J."/>
            <person name="Riley R."/>
            <person name="LaButti K."/>
            <person name="Andreopoulos B."/>
            <person name="Lipzen A."/>
            <person name="Chen C."/>
            <person name="Yan M."/>
            <person name="Daum C."/>
            <person name="Ng V."/>
            <person name="Clum A."/>
            <person name="Steindorff A."/>
            <person name="Ohm R.A."/>
            <person name="Martin F."/>
            <person name="Silar P."/>
            <person name="Natvig D.O."/>
            <person name="Lalanne C."/>
            <person name="Gautier V."/>
            <person name="Ament-Velasquez S.L."/>
            <person name="Kruys A."/>
            <person name="Hutchinson M.I."/>
            <person name="Powell A.J."/>
            <person name="Barry K."/>
            <person name="Miller A.N."/>
            <person name="Grigoriev I.V."/>
            <person name="Debuchy R."/>
            <person name="Gladieux P."/>
            <person name="Hiltunen Thoren M."/>
            <person name="Johannesson H."/>
        </authorList>
    </citation>
    <scope>NUCLEOTIDE SEQUENCE</scope>
    <source>
        <strain evidence="4">CBS 626.80</strain>
    </source>
</reference>
<feature type="repeat" description="ANK" evidence="3">
    <location>
        <begin position="127"/>
        <end position="164"/>
    </location>
</feature>
<protein>
    <submittedName>
        <fullName evidence="4">Ankyrin repeat-containing domain protein</fullName>
    </submittedName>
</protein>
<reference evidence="4" key="2">
    <citation type="submission" date="2023-06" db="EMBL/GenBank/DDBJ databases">
        <authorList>
            <consortium name="Lawrence Berkeley National Laboratory"/>
            <person name="Mondo S.J."/>
            <person name="Hensen N."/>
            <person name="Bonometti L."/>
            <person name="Westerberg I."/>
            <person name="Brannstrom I.O."/>
            <person name="Guillou S."/>
            <person name="Cros-Aarteil S."/>
            <person name="Calhoun S."/>
            <person name="Haridas S."/>
            <person name="Kuo A."/>
            <person name="Pangilinan J."/>
            <person name="Riley R."/>
            <person name="Labutti K."/>
            <person name="Andreopoulos B."/>
            <person name="Lipzen A."/>
            <person name="Chen C."/>
            <person name="Yanf M."/>
            <person name="Daum C."/>
            <person name="Ng V."/>
            <person name="Clum A."/>
            <person name="Steindorff A."/>
            <person name="Ohm R."/>
            <person name="Martin F."/>
            <person name="Silar P."/>
            <person name="Natvig D."/>
            <person name="Lalanne C."/>
            <person name="Gautier V."/>
            <person name="Ament-Velasquez S.L."/>
            <person name="Kruys A."/>
            <person name="Hutchinson M.I."/>
            <person name="Powell A.J."/>
            <person name="Barry K."/>
            <person name="Miller A.N."/>
            <person name="Grigoriev I.V."/>
            <person name="Debuchy R."/>
            <person name="Gladieux P."/>
            <person name="Thoren M.H."/>
            <person name="Johannesson H."/>
        </authorList>
    </citation>
    <scope>NUCLEOTIDE SEQUENCE</scope>
    <source>
        <strain evidence="4">CBS 626.80</strain>
    </source>
</reference>
<dbReference type="PANTHER" id="PTHR24173">
    <property type="entry name" value="ANKYRIN REPEAT CONTAINING"/>
    <property type="match status" value="1"/>
</dbReference>